<feature type="compositionally biased region" description="Low complexity" evidence="1">
    <location>
        <begin position="138"/>
        <end position="149"/>
    </location>
</feature>
<feature type="compositionally biased region" description="Basic and acidic residues" evidence="1">
    <location>
        <begin position="107"/>
        <end position="116"/>
    </location>
</feature>
<evidence type="ECO:0000313" key="3">
    <source>
        <dbReference type="Proteomes" id="UP000095751"/>
    </source>
</evidence>
<organism evidence="2 3">
    <name type="scientific">Fragilariopsis cylindrus CCMP1102</name>
    <dbReference type="NCBI Taxonomy" id="635003"/>
    <lineage>
        <taxon>Eukaryota</taxon>
        <taxon>Sar</taxon>
        <taxon>Stramenopiles</taxon>
        <taxon>Ochrophyta</taxon>
        <taxon>Bacillariophyta</taxon>
        <taxon>Bacillariophyceae</taxon>
        <taxon>Bacillariophycidae</taxon>
        <taxon>Bacillariales</taxon>
        <taxon>Bacillariaceae</taxon>
        <taxon>Fragilariopsis</taxon>
    </lineage>
</organism>
<reference evidence="2 3" key="1">
    <citation type="submission" date="2016-09" db="EMBL/GenBank/DDBJ databases">
        <title>Extensive genetic diversity and differential bi-allelic expression allows diatom success in the polar Southern Ocean.</title>
        <authorList>
            <consortium name="DOE Joint Genome Institute"/>
            <person name="Mock T."/>
            <person name="Otillar R.P."/>
            <person name="Strauss J."/>
            <person name="Dupont C."/>
            <person name="Frickenhaus S."/>
            <person name="Maumus F."/>
            <person name="Mcmullan M."/>
            <person name="Sanges R."/>
            <person name="Schmutz J."/>
            <person name="Toseland A."/>
            <person name="Valas R."/>
            <person name="Veluchamy A."/>
            <person name="Ward B.J."/>
            <person name="Allen A."/>
            <person name="Barry K."/>
            <person name="Falciatore A."/>
            <person name="Ferrante M."/>
            <person name="Fortunato A.E."/>
            <person name="Gloeckner G."/>
            <person name="Gruber A."/>
            <person name="Hipkin R."/>
            <person name="Janech M."/>
            <person name="Kroth P."/>
            <person name="Leese F."/>
            <person name="Lindquist E."/>
            <person name="Lyon B.R."/>
            <person name="Martin J."/>
            <person name="Mayer C."/>
            <person name="Parker M."/>
            <person name="Quesneville H."/>
            <person name="Raymond J."/>
            <person name="Uhlig C."/>
            <person name="Valentin K.U."/>
            <person name="Worden A.Z."/>
            <person name="Armbrust E.V."/>
            <person name="Bowler C."/>
            <person name="Green B."/>
            <person name="Moulton V."/>
            <person name="Van Oosterhout C."/>
            <person name="Grigoriev I."/>
        </authorList>
    </citation>
    <scope>NUCLEOTIDE SEQUENCE [LARGE SCALE GENOMIC DNA]</scope>
    <source>
        <strain evidence="2 3">CCMP1102</strain>
    </source>
</reference>
<dbReference type="EMBL" id="KV784366">
    <property type="protein sequence ID" value="OEU11672.1"/>
    <property type="molecule type" value="Genomic_DNA"/>
</dbReference>
<proteinExistence type="predicted"/>
<dbReference type="KEGG" id="fcy:FRACYDRAFT_244791"/>
<accession>A0A1E7F0E7</accession>
<dbReference type="OrthoDB" id="56393at2759"/>
<evidence type="ECO:0008006" key="4">
    <source>
        <dbReference type="Google" id="ProtNLM"/>
    </source>
</evidence>
<dbReference type="AlphaFoldDB" id="A0A1E7F0E7"/>
<evidence type="ECO:0000313" key="2">
    <source>
        <dbReference type="EMBL" id="OEU11672.1"/>
    </source>
</evidence>
<gene>
    <name evidence="2" type="ORF">FRACYDRAFT_244791</name>
</gene>
<feature type="region of interest" description="Disordered" evidence="1">
    <location>
        <begin position="36"/>
        <end position="252"/>
    </location>
</feature>
<sequence length="490" mass="52690">MNLLLPLKWVGYAAGTSSVSGDAMDISAANISSSSIVDSKSNNNKGDDNLDGGGGGISSSSSSSSCKKQNAITNSSSSKSTTKKARVQEEDVGDVENVIANNSSYRSIDRGGGGRDRNRRHSEPPFLGGYDYRGGGNRNNNNNSNYRSNDGGGGIFIDSNDSGNDNPLTTKERVRDDSQCNYNRNNPIASAPAATSKCQRLASLEQKERQNQELARSGGSVTAPVNRRTRPGGNKYKPSISFGIGTRRNRGGNDIDVSAALKNVRSAIEPSNQKIQADNNYRNNVVCRPGSRLLEETTVLEGADDDYTKIVQCNTKVVDIATVISVFGSSANVSDEYVANHEEEESVSTPEVNAAAAAATTATSLAKGEDDKDDNEETTVLEGADDDYTKIVQCNTNVVQVTDNQYIASGRLVLEQHKESKKYRLVVRDKKFSQVQFNIAINHGMPLSKETAPAYVGIAAFVGDKPGLFKIITRMEDHESLYNALNKIVS</sequence>
<dbReference type="Gene3D" id="2.30.29.30">
    <property type="entry name" value="Pleckstrin-homology domain (PH domain)/Phosphotyrosine-binding domain (PTB)"/>
    <property type="match status" value="1"/>
</dbReference>
<protein>
    <recommendedName>
        <fullName evidence="4">RanBD1 domain-containing protein</fullName>
    </recommendedName>
</protein>
<dbReference type="InterPro" id="IPR011993">
    <property type="entry name" value="PH-like_dom_sf"/>
</dbReference>
<dbReference type="InParanoid" id="A0A1E7F0E7"/>
<feature type="compositionally biased region" description="Polar residues" evidence="1">
    <location>
        <begin position="179"/>
        <end position="188"/>
    </location>
</feature>
<dbReference type="Proteomes" id="UP000095751">
    <property type="component" value="Unassembled WGS sequence"/>
</dbReference>
<feature type="compositionally biased region" description="Polar residues" evidence="1">
    <location>
        <begin position="159"/>
        <end position="169"/>
    </location>
</feature>
<evidence type="ECO:0000256" key="1">
    <source>
        <dbReference type="SAM" id="MobiDB-lite"/>
    </source>
</evidence>
<keyword evidence="3" id="KW-1185">Reference proteome</keyword>
<dbReference type="SUPFAM" id="SSF50729">
    <property type="entry name" value="PH domain-like"/>
    <property type="match status" value="1"/>
</dbReference>
<name>A0A1E7F0E7_9STRA</name>
<feature type="compositionally biased region" description="Low complexity" evidence="1">
    <location>
        <begin position="58"/>
        <end position="80"/>
    </location>
</feature>